<dbReference type="EMBL" id="MLJW01001977">
    <property type="protein sequence ID" value="OIQ76061.1"/>
    <property type="molecule type" value="Genomic_DNA"/>
</dbReference>
<dbReference type="AlphaFoldDB" id="A0A1J5QJ76"/>
<evidence type="ECO:0008006" key="2">
    <source>
        <dbReference type="Google" id="ProtNLM"/>
    </source>
</evidence>
<sequence length="93" mass="10045">MEATAGLSAAKRERPVGICPRCHLVVRVFDQIGKKCAKPLPFGAKCPGVIRSALAADEWTECPDCGASGRIDSGVCTQCEGEGWLYYKRRLST</sequence>
<protein>
    <recommendedName>
        <fullName evidence="2">Chaperone protein DnaJ</fullName>
    </recommendedName>
</protein>
<reference evidence="1" key="1">
    <citation type="submission" date="2016-10" db="EMBL/GenBank/DDBJ databases">
        <title>Sequence of Gallionella enrichment culture.</title>
        <authorList>
            <person name="Poehlein A."/>
            <person name="Muehling M."/>
            <person name="Daniel R."/>
        </authorList>
    </citation>
    <scope>NUCLEOTIDE SEQUENCE</scope>
</reference>
<name>A0A1J5QJ76_9ZZZZ</name>
<accession>A0A1J5QJ76</accession>
<comment type="caution">
    <text evidence="1">The sequence shown here is derived from an EMBL/GenBank/DDBJ whole genome shotgun (WGS) entry which is preliminary data.</text>
</comment>
<proteinExistence type="predicted"/>
<evidence type="ECO:0000313" key="1">
    <source>
        <dbReference type="EMBL" id="OIQ76061.1"/>
    </source>
</evidence>
<organism evidence="1">
    <name type="scientific">mine drainage metagenome</name>
    <dbReference type="NCBI Taxonomy" id="410659"/>
    <lineage>
        <taxon>unclassified sequences</taxon>
        <taxon>metagenomes</taxon>
        <taxon>ecological metagenomes</taxon>
    </lineage>
</organism>
<dbReference type="Gene3D" id="6.20.20.10">
    <property type="match status" value="1"/>
</dbReference>
<gene>
    <name evidence="1" type="ORF">GALL_422630</name>
</gene>